<proteinExistence type="predicted"/>
<dbReference type="SUPFAM" id="SSF47336">
    <property type="entry name" value="ACP-like"/>
    <property type="match status" value="1"/>
</dbReference>
<dbReference type="InterPro" id="IPR036736">
    <property type="entry name" value="ACP-like_sf"/>
</dbReference>
<dbReference type="InterPro" id="IPR009081">
    <property type="entry name" value="PP-bd_ACP"/>
</dbReference>
<dbReference type="EMBL" id="JBDKWZ010000020">
    <property type="protein sequence ID" value="MEN7551146.1"/>
    <property type="molecule type" value="Genomic_DNA"/>
</dbReference>
<name>A0AAW9SDN6_9BACT</name>
<reference evidence="2 3" key="1">
    <citation type="submission" date="2024-04" db="EMBL/GenBank/DDBJ databases">
        <title>Novel genus in family Flammeovirgaceae.</title>
        <authorList>
            <person name="Nguyen T.H."/>
            <person name="Vuong T.Q."/>
            <person name="Le H."/>
            <person name="Kim S.-G."/>
        </authorList>
    </citation>
    <scope>NUCLEOTIDE SEQUENCE [LARGE SCALE GENOMIC DNA]</scope>
    <source>
        <strain evidence="2 3">JCM 23209</strain>
    </source>
</reference>
<gene>
    <name evidence="2" type="ORF">AAG747_24705</name>
</gene>
<keyword evidence="3" id="KW-1185">Reference proteome</keyword>
<accession>A0AAW9SDN6</accession>
<organism evidence="2 3">
    <name type="scientific">Rapidithrix thailandica</name>
    <dbReference type="NCBI Taxonomy" id="413964"/>
    <lineage>
        <taxon>Bacteria</taxon>
        <taxon>Pseudomonadati</taxon>
        <taxon>Bacteroidota</taxon>
        <taxon>Cytophagia</taxon>
        <taxon>Cytophagales</taxon>
        <taxon>Flammeovirgaceae</taxon>
        <taxon>Rapidithrix</taxon>
    </lineage>
</organism>
<sequence length="75" mass="8815">MEEQFINAFKEALEIEDKEISLNDQFREYDEWDSLGQLSLIAMLDENYSVVIENNDFEKIVTVGDLLNEINKRAK</sequence>
<evidence type="ECO:0000313" key="2">
    <source>
        <dbReference type="EMBL" id="MEN7551146.1"/>
    </source>
</evidence>
<comment type="caution">
    <text evidence="2">The sequence shown here is derived from an EMBL/GenBank/DDBJ whole genome shotgun (WGS) entry which is preliminary data.</text>
</comment>
<dbReference type="Pfam" id="PF00550">
    <property type="entry name" value="PP-binding"/>
    <property type="match status" value="1"/>
</dbReference>
<dbReference type="Gene3D" id="1.10.1200.10">
    <property type="entry name" value="ACP-like"/>
    <property type="match status" value="1"/>
</dbReference>
<dbReference type="RefSeq" id="WP_346823927.1">
    <property type="nucleotide sequence ID" value="NZ_JBDKWZ010000020.1"/>
</dbReference>
<evidence type="ECO:0000259" key="1">
    <source>
        <dbReference type="PROSITE" id="PS50075"/>
    </source>
</evidence>
<protein>
    <submittedName>
        <fullName evidence="2">Acyl carrier protein</fullName>
    </submittedName>
</protein>
<dbReference type="PROSITE" id="PS50075">
    <property type="entry name" value="CARRIER"/>
    <property type="match status" value="1"/>
</dbReference>
<feature type="domain" description="Carrier" evidence="1">
    <location>
        <begin position="1"/>
        <end position="74"/>
    </location>
</feature>
<evidence type="ECO:0000313" key="3">
    <source>
        <dbReference type="Proteomes" id="UP001403385"/>
    </source>
</evidence>
<dbReference type="Proteomes" id="UP001403385">
    <property type="component" value="Unassembled WGS sequence"/>
</dbReference>
<dbReference type="AlphaFoldDB" id="A0AAW9SDN6"/>